<protein>
    <submittedName>
        <fullName evidence="1">Uncharacterized protein</fullName>
    </submittedName>
</protein>
<sequence>MPYCTQKYAVYADLYINKIIAINWKYKKYVENIYYQEFNYSNVIQELQMNFGMHFLYLIIRQDFNIIQNVNLRECMNQFMHCINKEEQQKKQKKYLINQIMIIKKCTRKKSLKQHIIILLLYKDLS</sequence>
<proteinExistence type="predicted"/>
<gene>
    <name evidence="1" type="ORF">IMG5_133240</name>
</gene>
<dbReference type="InParanoid" id="G0QWL2"/>
<evidence type="ECO:0000313" key="1">
    <source>
        <dbReference type="EMBL" id="EGR30387.1"/>
    </source>
</evidence>
<keyword evidence="2" id="KW-1185">Reference proteome</keyword>
<dbReference type="AlphaFoldDB" id="G0QWL2"/>
<organism evidence="1 2">
    <name type="scientific">Ichthyophthirius multifiliis</name>
    <name type="common">White spot disease agent</name>
    <name type="synonym">Ich</name>
    <dbReference type="NCBI Taxonomy" id="5932"/>
    <lineage>
        <taxon>Eukaryota</taxon>
        <taxon>Sar</taxon>
        <taxon>Alveolata</taxon>
        <taxon>Ciliophora</taxon>
        <taxon>Intramacronucleata</taxon>
        <taxon>Oligohymenophorea</taxon>
        <taxon>Hymenostomatida</taxon>
        <taxon>Ophryoglenina</taxon>
        <taxon>Ichthyophthirius</taxon>
    </lineage>
</organism>
<dbReference type="Proteomes" id="UP000008983">
    <property type="component" value="Unassembled WGS sequence"/>
</dbReference>
<dbReference type="GeneID" id="14906498"/>
<reference evidence="1 2" key="1">
    <citation type="submission" date="2011-07" db="EMBL/GenBank/DDBJ databases">
        <authorList>
            <person name="Coyne R."/>
            <person name="Brami D."/>
            <person name="Johnson J."/>
            <person name="Hostetler J."/>
            <person name="Hannick L."/>
            <person name="Clark T."/>
            <person name="Cassidy-Hanley D."/>
            <person name="Inman J."/>
        </authorList>
    </citation>
    <scope>NUCLEOTIDE SEQUENCE [LARGE SCALE GENOMIC DNA]</scope>
    <source>
        <strain evidence="1 2">G5</strain>
    </source>
</reference>
<name>G0QWL2_ICHMU</name>
<accession>G0QWL2</accession>
<evidence type="ECO:0000313" key="2">
    <source>
        <dbReference type="Proteomes" id="UP000008983"/>
    </source>
</evidence>
<dbReference type="EMBL" id="GL984001">
    <property type="protein sequence ID" value="EGR30387.1"/>
    <property type="molecule type" value="Genomic_DNA"/>
</dbReference>
<dbReference type="RefSeq" id="XP_004031974.1">
    <property type="nucleotide sequence ID" value="XM_004031926.1"/>
</dbReference>